<dbReference type="Proteomes" id="UP000007646">
    <property type="component" value="Unassembled WGS sequence"/>
</dbReference>
<protein>
    <submittedName>
        <fullName evidence="2">Uncharacterized protein</fullName>
    </submittedName>
</protein>
<dbReference type="InParanoid" id="G3TTB5"/>
<keyword evidence="3" id="KW-1185">Reference proteome</keyword>
<proteinExistence type="predicted"/>
<dbReference type="PANTHER" id="PTHR37334:SF1">
    <property type="entry name" value="RGD1561796"/>
    <property type="match status" value="1"/>
</dbReference>
<dbReference type="Ensembl" id="ENSLAFT00000025305.1">
    <property type="protein sequence ID" value="ENSLAFP00000018823.1"/>
    <property type="gene ID" value="ENSLAFG00000031344.1"/>
</dbReference>
<dbReference type="eggNOG" id="ENOG502SU94">
    <property type="taxonomic scope" value="Eukaryota"/>
</dbReference>
<dbReference type="PANTHER" id="PTHR37334">
    <property type="entry name" value="RGD1561796"/>
    <property type="match status" value="1"/>
</dbReference>
<reference evidence="2 3" key="1">
    <citation type="submission" date="2009-06" db="EMBL/GenBank/DDBJ databases">
        <title>The Genome Sequence of Loxodonta africana (African elephant).</title>
        <authorList>
            <person name="Di Palma F."/>
            <person name="Heiman D."/>
            <person name="Young S."/>
            <person name="Johnson J."/>
            <person name="Lander E.S."/>
            <person name="Lindblad-Toh K."/>
        </authorList>
    </citation>
    <scope>NUCLEOTIDE SEQUENCE [LARGE SCALE GENOMIC DNA]</scope>
    <source>
        <strain evidence="2 3">Isolate ISIS603380</strain>
    </source>
</reference>
<evidence type="ECO:0000313" key="3">
    <source>
        <dbReference type="Proteomes" id="UP000007646"/>
    </source>
</evidence>
<reference evidence="2" key="3">
    <citation type="submission" date="2025-09" db="UniProtKB">
        <authorList>
            <consortium name="Ensembl"/>
        </authorList>
    </citation>
    <scope>IDENTIFICATION</scope>
    <source>
        <strain evidence="2">Isolate ISIS603380</strain>
    </source>
</reference>
<accession>G3TTB5</accession>
<dbReference type="InterPro" id="IPR027978">
    <property type="entry name" value="DUF4644"/>
</dbReference>
<sequence length="54" mass="5750">STASSSSMDPAKGVPSQPGPPEGLGLRPKRSRGAFEESPCPLCKRTRSRVLERP</sequence>
<name>G3TTB5_LOXAF</name>
<dbReference type="Pfam" id="PF15486">
    <property type="entry name" value="DUF4644"/>
    <property type="match status" value="1"/>
</dbReference>
<dbReference type="HOGENOM" id="CLU_3055678_0_0_1"/>
<organism evidence="2 3">
    <name type="scientific">Loxodonta africana</name>
    <name type="common">African elephant</name>
    <dbReference type="NCBI Taxonomy" id="9785"/>
    <lineage>
        <taxon>Eukaryota</taxon>
        <taxon>Metazoa</taxon>
        <taxon>Chordata</taxon>
        <taxon>Craniata</taxon>
        <taxon>Vertebrata</taxon>
        <taxon>Euteleostomi</taxon>
        <taxon>Mammalia</taxon>
        <taxon>Eutheria</taxon>
        <taxon>Afrotheria</taxon>
        <taxon>Proboscidea</taxon>
        <taxon>Elephantidae</taxon>
        <taxon>Loxodonta</taxon>
    </lineage>
</organism>
<evidence type="ECO:0000256" key="1">
    <source>
        <dbReference type="SAM" id="MobiDB-lite"/>
    </source>
</evidence>
<feature type="region of interest" description="Disordered" evidence="1">
    <location>
        <begin position="1"/>
        <end position="54"/>
    </location>
</feature>
<evidence type="ECO:0000313" key="2">
    <source>
        <dbReference type="Ensembl" id="ENSLAFP00000018823.1"/>
    </source>
</evidence>
<dbReference type="AlphaFoldDB" id="G3TTB5"/>
<reference evidence="2" key="2">
    <citation type="submission" date="2025-08" db="UniProtKB">
        <authorList>
            <consortium name="Ensembl"/>
        </authorList>
    </citation>
    <scope>IDENTIFICATION</scope>
    <source>
        <strain evidence="2">Isolate ISIS603380</strain>
    </source>
</reference>